<keyword evidence="1" id="KW-0812">Transmembrane</keyword>
<accession>A0A6J5FJN5</accession>
<evidence type="ECO:0000313" key="3">
    <source>
        <dbReference type="Proteomes" id="UP000494119"/>
    </source>
</evidence>
<evidence type="ECO:0000313" key="2">
    <source>
        <dbReference type="EMBL" id="CAB3781799.1"/>
    </source>
</evidence>
<dbReference type="RefSeq" id="WP_115783790.1">
    <property type="nucleotide sequence ID" value="NZ_CADIKL010000005.1"/>
</dbReference>
<keyword evidence="3" id="KW-1185">Reference proteome</keyword>
<reference evidence="2 3" key="1">
    <citation type="submission" date="2020-04" db="EMBL/GenBank/DDBJ databases">
        <authorList>
            <person name="De Canck E."/>
        </authorList>
    </citation>
    <scope>NUCLEOTIDE SEQUENCE [LARGE SCALE GENOMIC DNA]</scope>
    <source>
        <strain evidence="2 3">LMG 28688</strain>
    </source>
</reference>
<feature type="transmembrane region" description="Helical" evidence="1">
    <location>
        <begin position="6"/>
        <end position="27"/>
    </location>
</feature>
<dbReference type="AlphaFoldDB" id="A0A6J5FJN5"/>
<keyword evidence="1" id="KW-0472">Membrane</keyword>
<sequence length="230" mass="25338">MDEMNWLTVATSVLGSSALVSALAFLLRSWISERLKGAIQSEYAGKLETLKAQLKGDADMRLEVHKASLKAAGDVELERLRSQLAATAAERNTLLNALTTRRFEAIAAIHAPLLKFHIALGRLTAAFRPVGVDEQALLKEVADASEAFDKVLSEKQIFLSQRTEAKIVEIRQMLVSNANLFQWTVALNQHDPERPLKWMEIEQTVRGPVTKAIGDLAAELRALMGDKPVA</sequence>
<keyword evidence="1" id="KW-1133">Transmembrane helix</keyword>
<protein>
    <recommendedName>
        <fullName evidence="4">Chromosome partition protein Smc</fullName>
    </recommendedName>
</protein>
<evidence type="ECO:0000256" key="1">
    <source>
        <dbReference type="SAM" id="Phobius"/>
    </source>
</evidence>
<proteinExistence type="predicted"/>
<gene>
    <name evidence="2" type="ORF">LMG28688_01328</name>
</gene>
<evidence type="ECO:0008006" key="4">
    <source>
        <dbReference type="Google" id="ProtNLM"/>
    </source>
</evidence>
<name>A0A6J5FJN5_9BURK</name>
<dbReference type="Proteomes" id="UP000494119">
    <property type="component" value="Unassembled WGS sequence"/>
</dbReference>
<dbReference type="EMBL" id="CADIKL010000005">
    <property type="protein sequence ID" value="CAB3781799.1"/>
    <property type="molecule type" value="Genomic_DNA"/>
</dbReference>
<organism evidence="2 3">
    <name type="scientific">Paraburkholderia caffeinitolerans</name>
    <dbReference type="NCBI Taxonomy" id="1723730"/>
    <lineage>
        <taxon>Bacteria</taxon>
        <taxon>Pseudomonadati</taxon>
        <taxon>Pseudomonadota</taxon>
        <taxon>Betaproteobacteria</taxon>
        <taxon>Burkholderiales</taxon>
        <taxon>Burkholderiaceae</taxon>
        <taxon>Paraburkholderia</taxon>
    </lineage>
</organism>